<comment type="cofactor">
    <cofactor evidence="1">
        <name>Mg(2+)</name>
        <dbReference type="ChEBI" id="CHEBI:18420"/>
    </cofactor>
    <text evidence="1">Binds 2 magnesium ions per subunit.</text>
</comment>
<dbReference type="SUPFAM" id="SSF101478">
    <property type="entry name" value="ADP-ribosylglycohydrolase"/>
    <property type="match status" value="1"/>
</dbReference>
<keyword evidence="2" id="KW-0378">Hydrolase</keyword>
<evidence type="ECO:0000313" key="2">
    <source>
        <dbReference type="EMBL" id="REE96208.1"/>
    </source>
</evidence>
<dbReference type="Pfam" id="PF03747">
    <property type="entry name" value="ADP_ribosyl_GH"/>
    <property type="match status" value="1"/>
</dbReference>
<feature type="binding site" evidence="1">
    <location>
        <position position="46"/>
    </location>
    <ligand>
        <name>Mg(2+)</name>
        <dbReference type="ChEBI" id="CHEBI:18420"/>
        <label>1</label>
    </ligand>
</feature>
<feature type="binding site" evidence="1">
    <location>
        <position position="44"/>
    </location>
    <ligand>
        <name>Mg(2+)</name>
        <dbReference type="ChEBI" id="CHEBI:18420"/>
        <label>1</label>
    </ligand>
</feature>
<sequence length="294" mass="30934">MPPIERRALDALIGLSVGDAFGNRAFPAEWTVRSPAHPETWAWTDDTQMACSLLEVVTAHGRVDQDALARAFATRAETFRDYGMGALQFIDHVKHGGRWREITSRLFEGRGSWGNGGAMRVAPLGAHFHDDLERAAAEAAASAEVTHSHPEGVAGGVAIGVAAARAAAGRGRPLAGAELIETAVEHTPEGMVRDGLRRALDLLGRPAAEAAAALGNGSRISAPDTVPFALWTIATHLDDYETAVRTCVEAGGDMDTMAAIVGGVIAAHHGTDPIPPAWLAAREPLPDWLPGDTS</sequence>
<keyword evidence="1" id="KW-0479">Metal-binding</keyword>
<dbReference type="PANTHER" id="PTHR16222:SF12">
    <property type="entry name" value="ADP-RIBOSYLGLYCOHYDROLASE-RELATED"/>
    <property type="match status" value="1"/>
</dbReference>
<evidence type="ECO:0000256" key="1">
    <source>
        <dbReference type="PIRSR" id="PIRSR605502-1"/>
    </source>
</evidence>
<organism evidence="2 3">
    <name type="scientific">Thermomonospora umbrina</name>
    <dbReference type="NCBI Taxonomy" id="111806"/>
    <lineage>
        <taxon>Bacteria</taxon>
        <taxon>Bacillati</taxon>
        <taxon>Actinomycetota</taxon>
        <taxon>Actinomycetes</taxon>
        <taxon>Streptosporangiales</taxon>
        <taxon>Thermomonosporaceae</taxon>
        <taxon>Thermomonospora</taxon>
    </lineage>
</organism>
<keyword evidence="3" id="KW-1185">Reference proteome</keyword>
<evidence type="ECO:0000313" key="3">
    <source>
        <dbReference type="Proteomes" id="UP000256661"/>
    </source>
</evidence>
<dbReference type="Gene3D" id="1.10.4080.10">
    <property type="entry name" value="ADP-ribosylation/Crystallin J1"/>
    <property type="match status" value="1"/>
</dbReference>
<protein>
    <submittedName>
        <fullName evidence="2">ADP-ribosylglycohydrolase</fullName>
    </submittedName>
</protein>
<reference evidence="2 3" key="1">
    <citation type="submission" date="2018-08" db="EMBL/GenBank/DDBJ databases">
        <title>Sequencing the genomes of 1000 actinobacteria strains.</title>
        <authorList>
            <person name="Klenk H.-P."/>
        </authorList>
    </citation>
    <scope>NUCLEOTIDE SEQUENCE [LARGE SCALE GENOMIC DNA]</scope>
    <source>
        <strain evidence="2 3">DSM 43927</strain>
    </source>
</reference>
<dbReference type="GO" id="GO:0016787">
    <property type="term" value="F:hydrolase activity"/>
    <property type="evidence" value="ECO:0007669"/>
    <property type="project" value="UniProtKB-KW"/>
</dbReference>
<dbReference type="GO" id="GO:0046872">
    <property type="term" value="F:metal ion binding"/>
    <property type="evidence" value="ECO:0007669"/>
    <property type="project" value="UniProtKB-KW"/>
</dbReference>
<dbReference type="InterPro" id="IPR050792">
    <property type="entry name" value="ADP-ribosylglycohydrolase"/>
</dbReference>
<dbReference type="OrthoDB" id="9798107at2"/>
<keyword evidence="1" id="KW-0460">Magnesium</keyword>
<gene>
    <name evidence="2" type="ORF">DFJ69_1635</name>
</gene>
<comment type="caution">
    <text evidence="2">The sequence shown here is derived from an EMBL/GenBank/DDBJ whole genome shotgun (WGS) entry which is preliminary data.</text>
</comment>
<dbReference type="InterPro" id="IPR005502">
    <property type="entry name" value="Ribosyl_crysJ1"/>
</dbReference>
<proteinExistence type="predicted"/>
<dbReference type="PANTHER" id="PTHR16222">
    <property type="entry name" value="ADP-RIBOSYLGLYCOHYDROLASE"/>
    <property type="match status" value="1"/>
</dbReference>
<feature type="binding site" evidence="1">
    <location>
        <position position="253"/>
    </location>
    <ligand>
        <name>Mg(2+)</name>
        <dbReference type="ChEBI" id="CHEBI:18420"/>
        <label>1</label>
    </ligand>
</feature>
<dbReference type="RefSeq" id="WP_116021891.1">
    <property type="nucleotide sequence ID" value="NZ_QTTT01000001.1"/>
</dbReference>
<name>A0A3D9SJU2_9ACTN</name>
<dbReference type="EMBL" id="QTTT01000001">
    <property type="protein sequence ID" value="REE96208.1"/>
    <property type="molecule type" value="Genomic_DNA"/>
</dbReference>
<feature type="binding site" evidence="1">
    <location>
        <position position="255"/>
    </location>
    <ligand>
        <name>Mg(2+)</name>
        <dbReference type="ChEBI" id="CHEBI:18420"/>
        <label>1</label>
    </ligand>
</feature>
<accession>A0A3D9SJU2</accession>
<feature type="binding site" evidence="1">
    <location>
        <position position="256"/>
    </location>
    <ligand>
        <name>Mg(2+)</name>
        <dbReference type="ChEBI" id="CHEBI:18420"/>
        <label>1</label>
    </ligand>
</feature>
<dbReference type="Proteomes" id="UP000256661">
    <property type="component" value="Unassembled WGS sequence"/>
</dbReference>
<feature type="binding site" evidence="1">
    <location>
        <position position="45"/>
    </location>
    <ligand>
        <name>Mg(2+)</name>
        <dbReference type="ChEBI" id="CHEBI:18420"/>
        <label>1</label>
    </ligand>
</feature>
<dbReference type="AlphaFoldDB" id="A0A3D9SJU2"/>
<dbReference type="InterPro" id="IPR036705">
    <property type="entry name" value="Ribosyl_crysJ1_sf"/>
</dbReference>